<proteinExistence type="predicted"/>
<dbReference type="EMBL" id="FNJI01000010">
    <property type="protein sequence ID" value="SDP07196.1"/>
    <property type="molecule type" value="Genomic_DNA"/>
</dbReference>
<dbReference type="STRING" id="91360.SAMN05660330_01718"/>
<evidence type="ECO:0000259" key="1">
    <source>
        <dbReference type="Pfam" id="PF02589"/>
    </source>
</evidence>
<dbReference type="InterPro" id="IPR003741">
    <property type="entry name" value="LUD_dom"/>
</dbReference>
<reference evidence="2 3" key="1">
    <citation type="submission" date="2016-10" db="EMBL/GenBank/DDBJ databases">
        <authorList>
            <person name="de Groot N.N."/>
        </authorList>
    </citation>
    <scope>NUCLEOTIDE SEQUENCE [LARGE SCALE GENOMIC DNA]</scope>
    <source>
        <strain evidence="2 3">DSM 12130</strain>
    </source>
</reference>
<dbReference type="Proteomes" id="UP000199073">
    <property type="component" value="Unassembled WGS sequence"/>
</dbReference>
<keyword evidence="3" id="KW-1185">Reference proteome</keyword>
<protein>
    <submittedName>
        <fullName evidence="2">L-lactate dehydrogenase complex protein LldG</fullName>
    </submittedName>
</protein>
<name>A0A1H0PRL6_9BACT</name>
<dbReference type="PANTHER" id="PTHR43682:SF1">
    <property type="entry name" value="LACTATE UTILIZATION PROTEIN C"/>
    <property type="match status" value="1"/>
</dbReference>
<dbReference type="RefSeq" id="WP_092221826.1">
    <property type="nucleotide sequence ID" value="NZ_FNJI01000010.1"/>
</dbReference>
<organism evidence="2 3">
    <name type="scientific">Desulforhopalus singaporensis</name>
    <dbReference type="NCBI Taxonomy" id="91360"/>
    <lineage>
        <taxon>Bacteria</taxon>
        <taxon>Pseudomonadati</taxon>
        <taxon>Thermodesulfobacteriota</taxon>
        <taxon>Desulfobulbia</taxon>
        <taxon>Desulfobulbales</taxon>
        <taxon>Desulfocapsaceae</taxon>
        <taxon>Desulforhopalus</taxon>
    </lineage>
</organism>
<dbReference type="PANTHER" id="PTHR43682">
    <property type="entry name" value="LACTATE UTILIZATION PROTEIN C"/>
    <property type="match status" value="1"/>
</dbReference>
<feature type="domain" description="LUD" evidence="1">
    <location>
        <begin position="12"/>
        <end position="189"/>
    </location>
</feature>
<dbReference type="SUPFAM" id="SSF100950">
    <property type="entry name" value="NagB/RpiA/CoA transferase-like"/>
    <property type="match status" value="1"/>
</dbReference>
<evidence type="ECO:0000313" key="2">
    <source>
        <dbReference type="EMBL" id="SDP07196.1"/>
    </source>
</evidence>
<dbReference type="Pfam" id="PF02589">
    <property type="entry name" value="LUD_dom"/>
    <property type="match status" value="1"/>
</dbReference>
<dbReference type="InterPro" id="IPR024185">
    <property type="entry name" value="FTHF_cligase-like_sf"/>
</dbReference>
<dbReference type="InterPro" id="IPR037171">
    <property type="entry name" value="NagB/RpiA_transferase-like"/>
</dbReference>
<dbReference type="AlphaFoldDB" id="A0A1H0PRL6"/>
<evidence type="ECO:0000313" key="3">
    <source>
        <dbReference type="Proteomes" id="UP000199073"/>
    </source>
</evidence>
<dbReference type="Gene3D" id="3.40.50.10420">
    <property type="entry name" value="NagB/RpiA/CoA transferase-like"/>
    <property type="match status" value="1"/>
</dbReference>
<dbReference type="OrthoDB" id="9794187at2"/>
<accession>A0A1H0PRL6</accession>
<sequence length="192" mass="20824">MQPTPEPSADFLAEFVTKARNMAAIVTSIAKEEEVIAYLLGLGAQKKVSGESCLVAAAGLMPHNFQAMAEACQQKGIRCINSGLRAYQDSLDIGISMADFGIAETGTLVLSCPQEDHRLISMICDYHICIVRAQNMCRDSFAAARQLAKFTHATPNYTAFITGPSRTADIERVLTIGVHGPLELHILILEEN</sequence>
<gene>
    <name evidence="2" type="ORF">SAMN05660330_01718</name>
</gene>